<feature type="compositionally biased region" description="Basic residues" evidence="1">
    <location>
        <begin position="7"/>
        <end position="16"/>
    </location>
</feature>
<evidence type="ECO:0000313" key="2">
    <source>
        <dbReference type="EMBL" id="JAH13236.1"/>
    </source>
</evidence>
<accession>A0A0E9Q8Q3</accession>
<name>A0A0E9Q8Q3_ANGAN</name>
<proteinExistence type="predicted"/>
<reference evidence="2" key="1">
    <citation type="submission" date="2014-11" db="EMBL/GenBank/DDBJ databases">
        <authorList>
            <person name="Amaro Gonzalez C."/>
        </authorList>
    </citation>
    <scope>NUCLEOTIDE SEQUENCE</scope>
</reference>
<reference evidence="2" key="2">
    <citation type="journal article" date="2015" name="Fish Shellfish Immunol.">
        <title>Early steps in the European eel (Anguilla anguilla)-Vibrio vulnificus interaction in the gills: Role of the RtxA13 toxin.</title>
        <authorList>
            <person name="Callol A."/>
            <person name="Pajuelo D."/>
            <person name="Ebbesson L."/>
            <person name="Teles M."/>
            <person name="MacKenzie S."/>
            <person name="Amaro C."/>
        </authorList>
    </citation>
    <scope>NUCLEOTIDE SEQUENCE</scope>
</reference>
<organism evidence="2">
    <name type="scientific">Anguilla anguilla</name>
    <name type="common">European freshwater eel</name>
    <name type="synonym">Muraena anguilla</name>
    <dbReference type="NCBI Taxonomy" id="7936"/>
    <lineage>
        <taxon>Eukaryota</taxon>
        <taxon>Metazoa</taxon>
        <taxon>Chordata</taxon>
        <taxon>Craniata</taxon>
        <taxon>Vertebrata</taxon>
        <taxon>Euteleostomi</taxon>
        <taxon>Actinopterygii</taxon>
        <taxon>Neopterygii</taxon>
        <taxon>Teleostei</taxon>
        <taxon>Anguilliformes</taxon>
        <taxon>Anguillidae</taxon>
        <taxon>Anguilla</taxon>
    </lineage>
</organism>
<dbReference type="AlphaFoldDB" id="A0A0E9Q8Q3"/>
<feature type="compositionally biased region" description="Polar residues" evidence="1">
    <location>
        <begin position="20"/>
        <end position="29"/>
    </location>
</feature>
<feature type="region of interest" description="Disordered" evidence="1">
    <location>
        <begin position="1"/>
        <end position="35"/>
    </location>
</feature>
<evidence type="ECO:0000256" key="1">
    <source>
        <dbReference type="SAM" id="MobiDB-lite"/>
    </source>
</evidence>
<dbReference type="EMBL" id="GBXM01095341">
    <property type="protein sequence ID" value="JAH13236.1"/>
    <property type="molecule type" value="Transcribed_RNA"/>
</dbReference>
<protein>
    <submittedName>
        <fullName evidence="2">Uncharacterized protein</fullName>
    </submittedName>
</protein>
<sequence>MTAFIANKRRRTARGRSGKDSTSAQSNPTGFLPRRYPAGTGEKELAILRIFKLFIILWKGYS</sequence>